<dbReference type="RefSeq" id="XP_022840709.1">
    <property type="nucleotide sequence ID" value="XM_022985015.1"/>
</dbReference>
<evidence type="ECO:0000256" key="1">
    <source>
        <dbReference type="SAM" id="Phobius"/>
    </source>
</evidence>
<evidence type="ECO:0000313" key="3">
    <source>
        <dbReference type="Proteomes" id="UP000009170"/>
    </source>
</evidence>
<keyword evidence="1" id="KW-0812">Transmembrane</keyword>
<protein>
    <submittedName>
        <fullName evidence="2">Cytochrome b6/f complex subunit VI</fullName>
    </submittedName>
</protein>
<sequence>MAPTRKATASRRQQRIVTAVTAKPSAKFSQPKQTVKALASLALLPAQAAFATSYVDPNFVEVAQLAGVPTPLLYFGFLASSLAFAAGTYVVLSKIKLI</sequence>
<dbReference type="KEGG" id="ota:OT_ostta02g01300"/>
<reference evidence="3" key="1">
    <citation type="journal article" date="2006" name="Proc. Natl. Acad. Sci. U.S.A.">
        <title>Genome analysis of the smallest free-living eukaryote Ostreococcus tauri unveils many unique features.</title>
        <authorList>
            <person name="Derelle E."/>
            <person name="Ferraz C."/>
            <person name="Rombauts S."/>
            <person name="Rouze P."/>
            <person name="Worden A.Z."/>
            <person name="Robbens S."/>
            <person name="Partensky F."/>
            <person name="Degroeve S."/>
            <person name="Echeynie S."/>
            <person name="Cooke R."/>
            <person name="Saeys Y."/>
            <person name="Wuyts J."/>
            <person name="Jabbari K."/>
            <person name="Bowler C."/>
            <person name="Panaud O."/>
            <person name="Piegu B."/>
            <person name="Ball S.G."/>
            <person name="Ral J.-P."/>
            <person name="Bouget F.-Y."/>
            <person name="Piganeau G."/>
            <person name="De Baets B."/>
            <person name="Picard A."/>
            <person name="Delseny M."/>
            <person name="Demaille J."/>
            <person name="Van de Peer Y."/>
            <person name="Moreau H."/>
        </authorList>
    </citation>
    <scope>NUCLEOTIDE SEQUENCE [LARGE SCALE GENOMIC DNA]</scope>
    <source>
        <strain evidence="3">OTTH 0595 / CCAP 157/2 / RCC745</strain>
    </source>
</reference>
<dbReference type="InParanoid" id="A0A090MDH5"/>
<gene>
    <name evidence="2" type="ORF">OT_ostta02g01300</name>
</gene>
<reference evidence="2 3" key="2">
    <citation type="journal article" date="2014" name="BMC Genomics">
        <title>An improved genome of the model marine alga Ostreococcus tauri unfolds by assessing Illumina de novo assemblies.</title>
        <authorList>
            <person name="Blanc-Mathieu R."/>
            <person name="Verhelst B."/>
            <person name="Derelle E."/>
            <person name="Rombauts S."/>
            <person name="Bouget F.Y."/>
            <person name="Carre I."/>
            <person name="Chateau A."/>
            <person name="Eyre-Walker A."/>
            <person name="Grimsley N."/>
            <person name="Moreau H."/>
            <person name="Piegu B."/>
            <person name="Rivals E."/>
            <person name="Schackwitz W."/>
            <person name="Van de Peer Y."/>
            <person name="Piganeau G."/>
        </authorList>
    </citation>
    <scope>NUCLEOTIDE SEQUENCE [LARGE SCALE GENOMIC DNA]</scope>
    <source>
        <strain evidence="3">OTTH 0595 / CCAP 157/2 / RCC745</strain>
    </source>
</reference>
<name>A0A090MDH5_OSTTA</name>
<feature type="transmembrane region" description="Helical" evidence="1">
    <location>
        <begin position="72"/>
        <end position="92"/>
    </location>
</feature>
<dbReference type="AlphaFoldDB" id="A0A090MDH5"/>
<proteinExistence type="predicted"/>
<keyword evidence="1" id="KW-1133">Transmembrane helix</keyword>
<keyword evidence="3" id="KW-1185">Reference proteome</keyword>
<evidence type="ECO:0000313" key="2">
    <source>
        <dbReference type="EMBL" id="CEG00971.1"/>
    </source>
</evidence>
<comment type="caution">
    <text evidence="2">The sequence shown here is derived from an EMBL/GenBank/DDBJ whole genome shotgun (WGS) entry which is preliminary data.</text>
</comment>
<organism evidence="2 3">
    <name type="scientific">Ostreococcus tauri</name>
    <name type="common">Marine green alga</name>
    <dbReference type="NCBI Taxonomy" id="70448"/>
    <lineage>
        <taxon>Eukaryota</taxon>
        <taxon>Viridiplantae</taxon>
        <taxon>Chlorophyta</taxon>
        <taxon>Mamiellophyceae</taxon>
        <taxon>Mamiellales</taxon>
        <taxon>Bathycoccaceae</taxon>
        <taxon>Ostreococcus</taxon>
    </lineage>
</organism>
<dbReference type="STRING" id="70448.A0A090MDH5"/>
<accession>A0A090MDH5</accession>
<dbReference type="Proteomes" id="UP000009170">
    <property type="component" value="Unassembled WGS sequence"/>
</dbReference>
<dbReference type="GeneID" id="9832763"/>
<keyword evidence="1" id="KW-0472">Membrane</keyword>
<dbReference type="EMBL" id="CAID01000002">
    <property type="protein sequence ID" value="CEG00971.1"/>
    <property type="molecule type" value="Genomic_DNA"/>
</dbReference>